<accession>K9GNL5</accession>
<sequence length="186" mass="20286">MPMSHGGTAKKKKTCSLAETLPVKNCPSGRIPRANNNWTMAFDAEVPCNVTKTSERHERPLTCVWLLNWKPTWRSGMLKHGGLSVSEEAGAKPTGKISTLSATVYVAHLVEGAFGEKPDPEVIRSPIPSGVISIVMRGCREFDVSMQSLEPSRNRTVEACDINSPDDRFAIIGVQDCCQPSLAPEH</sequence>
<dbReference type="OrthoDB" id="4352693at2759"/>
<dbReference type="EMBL" id="AKCT01000130">
    <property type="protein sequence ID" value="EKV14766.1"/>
    <property type="molecule type" value="Genomic_DNA"/>
</dbReference>
<reference evidence="2" key="1">
    <citation type="journal article" date="2012" name="BMC Genomics">
        <title>Genome sequence of the necrotrophic fungus Penicillium digitatum, the main postharvest pathogen of citrus.</title>
        <authorList>
            <person name="Marcet-Houben M."/>
            <person name="Ballester A.-R."/>
            <person name="de la Fuente B."/>
            <person name="Harries E."/>
            <person name="Marcos J.F."/>
            <person name="Gonzalez-Candelas L."/>
            <person name="Gabaldon T."/>
        </authorList>
    </citation>
    <scope>NUCLEOTIDE SEQUENCE [LARGE SCALE GENOMIC DNA]</scope>
    <source>
        <strain evidence="2">PHI26 / CECT 20796</strain>
    </source>
</reference>
<proteinExistence type="predicted"/>
<evidence type="ECO:0000313" key="1">
    <source>
        <dbReference type="EMBL" id="EKV14766.1"/>
    </source>
</evidence>
<dbReference type="HOGENOM" id="CLU_125092_0_0_1"/>
<dbReference type="InParanoid" id="K9GNL5"/>
<dbReference type="Proteomes" id="UP000009882">
    <property type="component" value="Unassembled WGS sequence"/>
</dbReference>
<keyword evidence="2" id="KW-1185">Reference proteome</keyword>
<comment type="caution">
    <text evidence="1">The sequence shown here is derived from an EMBL/GenBank/DDBJ whole genome shotgun (WGS) entry which is preliminary data.</text>
</comment>
<gene>
    <name evidence="1" type="ORF">PDIG_30430</name>
</gene>
<protein>
    <submittedName>
        <fullName evidence="1">Uncharacterized protein</fullName>
    </submittedName>
</protein>
<dbReference type="AlphaFoldDB" id="K9GNL5"/>
<name>K9GNL5_PEND2</name>
<organism evidence="1 2">
    <name type="scientific">Penicillium digitatum (strain PHI26 / CECT 20796)</name>
    <name type="common">Green mold</name>
    <dbReference type="NCBI Taxonomy" id="1170229"/>
    <lineage>
        <taxon>Eukaryota</taxon>
        <taxon>Fungi</taxon>
        <taxon>Dikarya</taxon>
        <taxon>Ascomycota</taxon>
        <taxon>Pezizomycotina</taxon>
        <taxon>Eurotiomycetes</taxon>
        <taxon>Eurotiomycetidae</taxon>
        <taxon>Eurotiales</taxon>
        <taxon>Aspergillaceae</taxon>
        <taxon>Penicillium</taxon>
    </lineage>
</organism>
<evidence type="ECO:0000313" key="2">
    <source>
        <dbReference type="Proteomes" id="UP000009882"/>
    </source>
</evidence>